<comment type="pathway">
    <text evidence="1">Cofactor biosynthesis; biotin biosynthesis.</text>
</comment>
<dbReference type="GO" id="GO:0008890">
    <property type="term" value="F:glycine C-acetyltransferase activity"/>
    <property type="evidence" value="ECO:0007669"/>
    <property type="project" value="UniProtKB-UniRule"/>
</dbReference>
<dbReference type="InterPro" id="IPR015422">
    <property type="entry name" value="PyrdxlP-dep_Trfase_small"/>
</dbReference>
<dbReference type="InterPro" id="IPR011282">
    <property type="entry name" value="2am3keto_CoA_ligase"/>
</dbReference>
<dbReference type="Gene3D" id="3.40.640.10">
    <property type="entry name" value="Type I PLP-dependent aspartate aminotransferase-like (Major domain)"/>
    <property type="match status" value="1"/>
</dbReference>
<organism evidence="9 10">
    <name type="scientific">Photobacterium aquimaris</name>
    <dbReference type="NCBI Taxonomy" id="512643"/>
    <lineage>
        <taxon>Bacteria</taxon>
        <taxon>Pseudomonadati</taxon>
        <taxon>Pseudomonadota</taxon>
        <taxon>Gammaproteobacteria</taxon>
        <taxon>Vibrionales</taxon>
        <taxon>Vibrionaceae</taxon>
        <taxon>Photobacterium</taxon>
    </lineage>
</organism>
<comment type="cofactor">
    <cofactor evidence="7">
        <name>pyridoxal 5'-phosphate</name>
        <dbReference type="ChEBI" id="CHEBI:597326"/>
    </cofactor>
    <text evidence="7">Binds 1 pyridoxal phosphate per subunit.</text>
</comment>
<evidence type="ECO:0000313" key="9">
    <source>
        <dbReference type="EMBL" id="SMY15391.1"/>
    </source>
</evidence>
<name>A0A1Y6KTH1_9GAMM</name>
<dbReference type="Proteomes" id="UP000196485">
    <property type="component" value="Unassembled WGS sequence"/>
</dbReference>
<evidence type="ECO:0000256" key="5">
    <source>
        <dbReference type="ARBA" id="ARBA00022898"/>
    </source>
</evidence>
<comment type="function">
    <text evidence="7">Catalyzes the cleavage of 2-amino-3-ketobutyrate to glycine and acetyl-CoA.</text>
</comment>
<dbReference type="HAMAP" id="MF_00985">
    <property type="entry name" value="2am3keto_CoA_ligase"/>
    <property type="match status" value="1"/>
</dbReference>
<reference evidence="10" key="1">
    <citation type="submission" date="2017-06" db="EMBL/GenBank/DDBJ databases">
        <authorList>
            <person name="Rodrigo-Torres L."/>
            <person name="Arahal R. D."/>
            <person name="Lucena T."/>
        </authorList>
    </citation>
    <scope>NUCLEOTIDE SEQUENCE [LARGE SCALE GENOMIC DNA]</scope>
    <source>
        <strain evidence="10">type strain: CECT 9192</strain>
    </source>
</reference>
<dbReference type="GO" id="GO:0016874">
    <property type="term" value="F:ligase activity"/>
    <property type="evidence" value="ECO:0007669"/>
    <property type="project" value="UniProtKB-KW"/>
</dbReference>
<evidence type="ECO:0000256" key="1">
    <source>
        <dbReference type="ARBA" id="ARBA00004746"/>
    </source>
</evidence>
<keyword evidence="6 7" id="KW-0012">Acyltransferase</keyword>
<keyword evidence="4 7" id="KW-0808">Transferase</keyword>
<keyword evidence="9" id="KW-0436">Ligase</keyword>
<evidence type="ECO:0000256" key="4">
    <source>
        <dbReference type="ARBA" id="ARBA00022679"/>
    </source>
</evidence>
<comment type="subunit">
    <text evidence="7">Homodimer.</text>
</comment>
<dbReference type="EMBL" id="FYAH01000001">
    <property type="protein sequence ID" value="SMY15391.1"/>
    <property type="molecule type" value="Genomic_DNA"/>
</dbReference>
<evidence type="ECO:0000313" key="10">
    <source>
        <dbReference type="Proteomes" id="UP000196485"/>
    </source>
</evidence>
<dbReference type="Gene3D" id="3.90.1150.10">
    <property type="entry name" value="Aspartate Aminotransferase, domain 1"/>
    <property type="match status" value="1"/>
</dbReference>
<feature type="binding site" description="in other chain" evidence="7">
    <location>
        <begin position="241"/>
        <end position="244"/>
    </location>
    <ligand>
        <name>pyridoxal 5'-phosphate</name>
        <dbReference type="ChEBI" id="CHEBI:597326"/>
        <note>ligand shared between dimeric partners</note>
    </ligand>
</feature>
<feature type="domain" description="Aminotransferase class I/classII large" evidence="8">
    <location>
        <begin position="43"/>
        <end position="386"/>
    </location>
</feature>
<feature type="binding site" description="in other chain" evidence="7">
    <location>
        <begin position="111"/>
        <end position="112"/>
    </location>
    <ligand>
        <name>pyridoxal 5'-phosphate</name>
        <dbReference type="ChEBI" id="CHEBI:597326"/>
        <note>ligand shared between dimeric partners</note>
    </ligand>
</feature>
<dbReference type="InterPro" id="IPR001917">
    <property type="entry name" value="Aminotrans_II_pyridoxalP_BS"/>
</dbReference>
<dbReference type="FunFam" id="3.90.1150.10:FF:000004">
    <property type="entry name" value="2-amino-3-ketobutyrate coenzyme A ligase"/>
    <property type="match status" value="1"/>
</dbReference>
<dbReference type="GO" id="GO:0005829">
    <property type="term" value="C:cytosol"/>
    <property type="evidence" value="ECO:0007669"/>
    <property type="project" value="TreeGrafter"/>
</dbReference>
<dbReference type="InterPro" id="IPR004839">
    <property type="entry name" value="Aminotransferase_I/II_large"/>
</dbReference>
<dbReference type="EC" id="2.3.1.29" evidence="7"/>
<feature type="binding site" evidence="7">
    <location>
        <position position="368"/>
    </location>
    <ligand>
        <name>substrate</name>
    </ligand>
</feature>
<keyword evidence="5 7" id="KW-0663">Pyridoxal phosphate</keyword>
<keyword evidence="10" id="KW-1185">Reference proteome</keyword>
<comment type="pathway">
    <text evidence="7">Amino-acid degradation; L-threonine degradation via oxydo-reductase pathway; glycine from L-threonine: step 2/2.</text>
</comment>
<accession>A0A1Y6KTH1</accession>
<dbReference type="NCBIfam" id="NF005394">
    <property type="entry name" value="PRK06939.1"/>
    <property type="match status" value="1"/>
</dbReference>
<dbReference type="Pfam" id="PF00155">
    <property type="entry name" value="Aminotran_1_2"/>
    <property type="match status" value="1"/>
</dbReference>
<evidence type="ECO:0000256" key="7">
    <source>
        <dbReference type="HAMAP-Rule" id="MF_00985"/>
    </source>
</evidence>
<evidence type="ECO:0000256" key="3">
    <source>
        <dbReference type="ARBA" id="ARBA00010008"/>
    </source>
</evidence>
<dbReference type="InterPro" id="IPR050087">
    <property type="entry name" value="AON_synthase_class-II"/>
</dbReference>
<protein>
    <recommendedName>
        <fullName evidence="7">2-amino-3-ketobutyrate coenzyme A ligase</fullName>
        <shortName evidence="7">AKB ligase</shortName>
        <ecNumber evidence="7">2.3.1.29</ecNumber>
    </recommendedName>
    <alternativeName>
        <fullName evidence="7">Glycine acetyltransferase</fullName>
    </alternativeName>
</protein>
<sequence>MSSAFYKQINQQIEDVKAEGLYKSERIITSAQKAAVSIQSGEEVLNFCANNYLGLANHPELIAAAKAGMDQHGFGMASVRFICGTQDAHKELEQKLSAFLGMEDTILYTSCFDANTGLFETILGAEDAIISDALNHASIIDGVRLCKAMRFRYSNNNMEELEQQLIAAKEAGARHTLIVTDGVFSMDGVVANLPAICDLADKYDALVMVDDSHAVGFMGANGRGTHEHHNVMDRIDIITGTLGKAMGGASGGYTSGKKEVIDWLRQRSRPYLFSNSVAPAIVAASNRVIDLLAESGDLRDNLWLNAAHFRSRMTAAGFTMAGADHAIIPIMLGDAKVAAEFAERALAKGIYVVGFSFPVVPNGKARIRTQMSAAHTREQLDKAIDVFIEVGKEMAII</sequence>
<dbReference type="AlphaFoldDB" id="A0A1Y6KTH1"/>
<gene>
    <name evidence="7 9" type="primary">kbl</name>
    <name evidence="9" type="ORF">PAQU9191_00614</name>
</gene>
<evidence type="ECO:0000259" key="8">
    <source>
        <dbReference type="Pfam" id="PF00155"/>
    </source>
</evidence>
<dbReference type="NCBIfam" id="TIGR01822">
    <property type="entry name" value="2am3keto_CoA"/>
    <property type="match status" value="1"/>
</dbReference>
<evidence type="ECO:0000256" key="2">
    <source>
        <dbReference type="ARBA" id="ARBA00005029"/>
    </source>
</evidence>
<comment type="catalytic activity">
    <reaction evidence="7">
        <text>glycine + acetyl-CoA = (2S)-2-amino-3-oxobutanoate + CoA</text>
        <dbReference type="Rhea" id="RHEA:20736"/>
        <dbReference type="ChEBI" id="CHEBI:57287"/>
        <dbReference type="ChEBI" id="CHEBI:57288"/>
        <dbReference type="ChEBI" id="CHEBI:57305"/>
        <dbReference type="ChEBI" id="CHEBI:78948"/>
        <dbReference type="EC" id="2.3.1.29"/>
    </reaction>
</comment>
<feature type="binding site" description="in other chain" evidence="7">
    <location>
        <position position="185"/>
    </location>
    <ligand>
        <name>pyridoxal 5'-phosphate</name>
        <dbReference type="ChEBI" id="CHEBI:597326"/>
        <note>ligand shared between dimeric partners</note>
    </ligand>
</feature>
<dbReference type="CDD" id="cd06454">
    <property type="entry name" value="KBL_like"/>
    <property type="match status" value="1"/>
</dbReference>
<feature type="binding site" evidence="7">
    <location>
        <position position="136"/>
    </location>
    <ligand>
        <name>substrate</name>
    </ligand>
</feature>
<dbReference type="PANTHER" id="PTHR13693:SF102">
    <property type="entry name" value="2-AMINO-3-KETOBUTYRATE COENZYME A LIGASE, MITOCHONDRIAL"/>
    <property type="match status" value="1"/>
</dbReference>
<dbReference type="FunFam" id="3.40.640.10:FF:000006">
    <property type="entry name" value="5-aminolevulinate synthase, mitochondrial"/>
    <property type="match status" value="1"/>
</dbReference>
<feature type="binding site" evidence="7">
    <location>
        <begin position="274"/>
        <end position="275"/>
    </location>
    <ligand>
        <name>pyridoxal 5'-phosphate</name>
        <dbReference type="ChEBI" id="CHEBI:597326"/>
        <note>ligand shared between dimeric partners</note>
    </ligand>
</feature>
<comment type="pathway">
    <text evidence="2">Porphyrin-containing compound metabolism; protoporphyrin-IX biosynthesis; 5-aminolevulinate from glycine: step 1/1.</text>
</comment>
<feature type="binding site" description="in other chain" evidence="7">
    <location>
        <begin position="210"/>
        <end position="213"/>
    </location>
    <ligand>
        <name>pyridoxal 5'-phosphate</name>
        <dbReference type="ChEBI" id="CHEBI:597326"/>
        <note>ligand shared between dimeric partners</note>
    </ligand>
</feature>
<dbReference type="GO" id="GO:0030170">
    <property type="term" value="F:pyridoxal phosphate binding"/>
    <property type="evidence" value="ECO:0007669"/>
    <property type="project" value="UniProtKB-UniRule"/>
</dbReference>
<comment type="similarity">
    <text evidence="3">Belongs to the class-II pyridoxal-phosphate-dependent aminotransferase family. BioF subfamily.</text>
</comment>
<dbReference type="GO" id="GO:0019518">
    <property type="term" value="P:L-threonine catabolic process to glycine"/>
    <property type="evidence" value="ECO:0007669"/>
    <property type="project" value="UniProtKB-UniRule"/>
</dbReference>
<dbReference type="PROSITE" id="PS00599">
    <property type="entry name" value="AA_TRANSFER_CLASS_2"/>
    <property type="match status" value="1"/>
</dbReference>
<dbReference type="RefSeq" id="WP_087819656.1">
    <property type="nucleotide sequence ID" value="NZ_FYAH01000001.1"/>
</dbReference>
<feature type="modified residue" description="N6-(pyridoxal phosphate)lysine" evidence="7">
    <location>
        <position position="244"/>
    </location>
</feature>
<dbReference type="SUPFAM" id="SSF53383">
    <property type="entry name" value="PLP-dependent transferases"/>
    <property type="match status" value="1"/>
</dbReference>
<dbReference type="UniPathway" id="UPA00046">
    <property type="reaction ID" value="UER00506"/>
</dbReference>
<dbReference type="InterPro" id="IPR015421">
    <property type="entry name" value="PyrdxlP-dep_Trfase_major"/>
</dbReference>
<evidence type="ECO:0000256" key="6">
    <source>
        <dbReference type="ARBA" id="ARBA00023315"/>
    </source>
</evidence>
<dbReference type="InterPro" id="IPR015424">
    <property type="entry name" value="PyrdxlP-dep_Trfase"/>
</dbReference>
<proteinExistence type="inferred from homology"/>
<dbReference type="PANTHER" id="PTHR13693">
    <property type="entry name" value="CLASS II AMINOTRANSFERASE/8-AMINO-7-OXONONANOATE SYNTHASE"/>
    <property type="match status" value="1"/>
</dbReference>